<name>A0A382WDF7_9ZZZZ</name>
<accession>A0A382WDF7</accession>
<feature type="non-terminal residue" evidence="1">
    <location>
        <position position="1"/>
    </location>
</feature>
<dbReference type="EMBL" id="UINC01158982">
    <property type="protein sequence ID" value="SVD56812.1"/>
    <property type="molecule type" value="Genomic_DNA"/>
</dbReference>
<protein>
    <submittedName>
        <fullName evidence="1">Uncharacterized protein</fullName>
    </submittedName>
</protein>
<dbReference type="AlphaFoldDB" id="A0A382WDF7"/>
<feature type="non-terminal residue" evidence="1">
    <location>
        <position position="278"/>
    </location>
</feature>
<reference evidence="1" key="1">
    <citation type="submission" date="2018-05" db="EMBL/GenBank/DDBJ databases">
        <authorList>
            <person name="Lanie J.A."/>
            <person name="Ng W.-L."/>
            <person name="Kazmierczak K.M."/>
            <person name="Andrzejewski T.M."/>
            <person name="Davidsen T.M."/>
            <person name="Wayne K.J."/>
            <person name="Tettelin H."/>
            <person name="Glass J.I."/>
            <person name="Rusch D."/>
            <person name="Podicherti R."/>
            <person name="Tsui H.-C.T."/>
            <person name="Winkler M.E."/>
        </authorList>
    </citation>
    <scope>NUCLEOTIDE SEQUENCE</scope>
</reference>
<gene>
    <name evidence="1" type="ORF">METZ01_LOCUS409666</name>
</gene>
<organism evidence="1">
    <name type="scientific">marine metagenome</name>
    <dbReference type="NCBI Taxonomy" id="408172"/>
    <lineage>
        <taxon>unclassified sequences</taxon>
        <taxon>metagenomes</taxon>
        <taxon>ecological metagenomes</taxon>
    </lineage>
</organism>
<evidence type="ECO:0000313" key="1">
    <source>
        <dbReference type="EMBL" id="SVD56812.1"/>
    </source>
</evidence>
<proteinExistence type="predicted"/>
<sequence length="278" mass="30733">GEESEFSGITVSYNSGWNLVGVSMNVNSSLYSDVFPDAVPGTLYGFDGTYFQENEMIPGEGYWLFFDESGSQTISGESVDSLTLSLVSGWNLISGISFIVNINNAVDPENIIIPGTLYGFVDTYVQTSELEPGKGYWLNANNSGEIMLSAFDLSARTKIFHPPEHLNTLTLNTTVLYFGADVPQEELMCYSLPPKPLAPAKDIRFLGDTKLCSTDECVIERMDNKQKITVQYDIKNDEMWEIVDEIGTILFSVTADKCSGTQVLELSNKSETIVLRKT</sequence>